<keyword evidence="5 8" id="KW-0645">Protease</keyword>
<dbReference type="Gene3D" id="3.40.220.10">
    <property type="entry name" value="Leucine Aminopeptidase, subunit E, domain 1"/>
    <property type="match status" value="1"/>
</dbReference>
<dbReference type="GO" id="GO:0004177">
    <property type="term" value="F:aminopeptidase activity"/>
    <property type="evidence" value="ECO:0007669"/>
    <property type="project" value="UniProtKB-KW"/>
</dbReference>
<dbReference type="InterPro" id="IPR011356">
    <property type="entry name" value="Leucine_aapep/pepB"/>
</dbReference>
<evidence type="ECO:0000256" key="2">
    <source>
        <dbReference type="ARBA" id="ARBA00000967"/>
    </source>
</evidence>
<dbReference type="HAMAP" id="MF_00181">
    <property type="entry name" value="Cytosol_peptidase_M17"/>
    <property type="match status" value="1"/>
</dbReference>
<accession>A0ABY1QFR8</accession>
<comment type="catalytic activity">
    <reaction evidence="1 8">
        <text>Release of an N-terminal amino acid, Xaa-|-Yaa-, in which Xaa is preferably Leu, but may be other amino acids including Pro although not Arg or Lys, and Yaa may be Pro. Amino acid amides and methyl esters are also readily hydrolyzed, but rates on arylamides are exceedingly low.</text>
        <dbReference type="EC" id="3.4.11.1"/>
    </reaction>
</comment>
<feature type="binding site" evidence="8">
    <location>
        <position position="352"/>
    </location>
    <ligand>
        <name>Mn(2+)</name>
        <dbReference type="ChEBI" id="CHEBI:29035"/>
        <label>2</label>
    </ligand>
</feature>
<dbReference type="NCBIfam" id="NF002077">
    <property type="entry name" value="PRK00913.2-4"/>
    <property type="match status" value="1"/>
</dbReference>
<organism evidence="10 11">
    <name type="scientific">Noviherbaspirillum suwonense</name>
    <dbReference type="NCBI Taxonomy" id="1224511"/>
    <lineage>
        <taxon>Bacteria</taxon>
        <taxon>Pseudomonadati</taxon>
        <taxon>Pseudomonadota</taxon>
        <taxon>Betaproteobacteria</taxon>
        <taxon>Burkholderiales</taxon>
        <taxon>Oxalobacteraceae</taxon>
        <taxon>Noviherbaspirillum</taxon>
    </lineage>
</organism>
<dbReference type="PANTHER" id="PTHR11963">
    <property type="entry name" value="LEUCINE AMINOPEPTIDASE-RELATED"/>
    <property type="match status" value="1"/>
</dbReference>
<dbReference type="InterPro" id="IPR023042">
    <property type="entry name" value="Peptidase_M17_leu_NH2_pept"/>
</dbReference>
<dbReference type="InterPro" id="IPR008283">
    <property type="entry name" value="Peptidase_M17_N"/>
</dbReference>
<comment type="catalytic activity">
    <reaction evidence="2 8">
        <text>Release of an N-terminal amino acid, preferentially leucine, but not glutamic or aspartic acids.</text>
        <dbReference type="EC" id="3.4.11.10"/>
    </reaction>
</comment>
<comment type="cofactor">
    <cofactor evidence="8">
        <name>Mn(2+)</name>
        <dbReference type="ChEBI" id="CHEBI:29035"/>
    </cofactor>
    <text evidence="8">Binds 2 manganese ions per subunit.</text>
</comment>
<feature type="domain" description="Cytosol aminopeptidase" evidence="9">
    <location>
        <begin position="348"/>
        <end position="355"/>
    </location>
</feature>
<reference evidence="10 11" key="1">
    <citation type="submission" date="2017-05" db="EMBL/GenBank/DDBJ databases">
        <authorList>
            <person name="Varghese N."/>
            <person name="Submissions S."/>
        </authorList>
    </citation>
    <scope>NUCLEOTIDE SEQUENCE [LARGE SCALE GENOMIC DNA]</scope>
    <source>
        <strain evidence="10 11">DSM 26001</strain>
    </source>
</reference>
<dbReference type="CDD" id="cd00433">
    <property type="entry name" value="Peptidase_M17"/>
    <property type="match status" value="1"/>
</dbReference>
<feature type="binding site" evidence="8">
    <location>
        <position position="268"/>
    </location>
    <ligand>
        <name>Mn(2+)</name>
        <dbReference type="ChEBI" id="CHEBI:29035"/>
        <label>2</label>
    </ligand>
</feature>
<evidence type="ECO:0000313" key="11">
    <source>
        <dbReference type="Proteomes" id="UP001158049"/>
    </source>
</evidence>
<protein>
    <recommendedName>
        <fullName evidence="8">Probable cytosol aminopeptidase</fullName>
        <ecNumber evidence="8">3.4.11.1</ecNumber>
    </recommendedName>
    <alternativeName>
        <fullName evidence="8">Leucine aminopeptidase</fullName>
        <shortName evidence="8">LAP</shortName>
        <ecNumber evidence="8">3.4.11.10</ecNumber>
    </alternativeName>
    <alternativeName>
        <fullName evidence="8">Leucyl aminopeptidase</fullName>
    </alternativeName>
</protein>
<evidence type="ECO:0000256" key="5">
    <source>
        <dbReference type="ARBA" id="ARBA00022670"/>
    </source>
</evidence>
<evidence type="ECO:0000259" key="9">
    <source>
        <dbReference type="PROSITE" id="PS00631"/>
    </source>
</evidence>
<comment type="subcellular location">
    <subcellularLocation>
        <location evidence="8">Cytoplasm</location>
    </subcellularLocation>
</comment>
<dbReference type="SUPFAM" id="SSF53187">
    <property type="entry name" value="Zn-dependent exopeptidases"/>
    <property type="match status" value="1"/>
</dbReference>
<dbReference type="EMBL" id="FXUL01000015">
    <property type="protein sequence ID" value="SMP69965.1"/>
    <property type="molecule type" value="Genomic_DNA"/>
</dbReference>
<dbReference type="PANTHER" id="PTHR11963:SF23">
    <property type="entry name" value="CYTOSOL AMINOPEPTIDASE"/>
    <property type="match status" value="1"/>
</dbReference>
<feature type="binding site" evidence="8">
    <location>
        <position position="352"/>
    </location>
    <ligand>
        <name>Mn(2+)</name>
        <dbReference type="ChEBI" id="CHEBI:29035"/>
        <label>1</label>
    </ligand>
</feature>
<sequence>MDFSIKTFDARTTLAQAKSGVIVVGVFENKVMTAAAAGLDGDGAITAALKSGDLSGKAGSTLLLRGAAGATAERVLLLGLGKEEPVTPKDYSTAVQALARTLSSLGAADALVSLPFERVKERDANWAMQALVLALCESRYRFDELKSKKEPAPAGVRKVALVVDASSAAAGRAVLAQAQALANGVELAKDLGNLPPNVCTPTYLANTAKKLAKQFGFGVEVLDRKQMEALKMGSFLSVTNGTVEPPKFIVLKHQGGKSREAPTVLVGKGITFDSGGISLKPGAAMDEMKYDMCGAASVLGTFRAIGEMGLKLNVIGVIPTTENMPSGTATRPGDIVTSMSGQTIEILNTDAEGRLILCDALTYVERFKPAVVVDIATLTGACITALGHHNSGLFTRHDDAHDALADALLAAGKTADDTAWRLPIEDSYQEQLKSNFADMANIGGAPGGSITAACFLERYTRAYTWAHLDIAGTAWKGGAAKGATGRPVPMLTTFLINRAQAAR</sequence>
<dbReference type="PROSITE" id="PS00631">
    <property type="entry name" value="CYTOSOL_AP"/>
    <property type="match status" value="1"/>
</dbReference>
<feature type="active site" evidence="8">
    <location>
        <position position="280"/>
    </location>
</feature>
<feature type="binding site" evidence="8">
    <location>
        <position position="291"/>
    </location>
    <ligand>
        <name>Mn(2+)</name>
        <dbReference type="ChEBI" id="CHEBI:29035"/>
        <label>2</label>
    </ligand>
</feature>
<keyword evidence="4 8" id="KW-0031">Aminopeptidase</keyword>
<keyword evidence="6 8" id="KW-0378">Hydrolase</keyword>
<dbReference type="NCBIfam" id="NF002073">
    <property type="entry name" value="PRK00913.1-2"/>
    <property type="match status" value="1"/>
</dbReference>
<dbReference type="NCBIfam" id="NF002074">
    <property type="entry name" value="PRK00913.1-4"/>
    <property type="match status" value="1"/>
</dbReference>
<dbReference type="EC" id="3.4.11.1" evidence="8"/>
<dbReference type="InterPro" id="IPR043472">
    <property type="entry name" value="Macro_dom-like"/>
</dbReference>
<feature type="binding site" evidence="8">
    <location>
        <position position="273"/>
    </location>
    <ligand>
        <name>Mn(2+)</name>
        <dbReference type="ChEBI" id="CHEBI:29035"/>
        <label>1</label>
    </ligand>
</feature>
<dbReference type="PRINTS" id="PR00481">
    <property type="entry name" value="LAMNOPPTDASE"/>
</dbReference>
<evidence type="ECO:0000256" key="3">
    <source>
        <dbReference type="ARBA" id="ARBA00009528"/>
    </source>
</evidence>
<keyword evidence="7 8" id="KW-0464">Manganese</keyword>
<dbReference type="Pfam" id="PF02789">
    <property type="entry name" value="Peptidase_M17_N"/>
    <property type="match status" value="1"/>
</dbReference>
<gene>
    <name evidence="8" type="primary">pepA</name>
    <name evidence="10" type="ORF">SAMN06295970_115115</name>
</gene>
<dbReference type="Gene3D" id="3.40.630.10">
    <property type="entry name" value="Zn peptidases"/>
    <property type="match status" value="1"/>
</dbReference>
<dbReference type="RefSeq" id="WP_283443729.1">
    <property type="nucleotide sequence ID" value="NZ_FXUL01000015.1"/>
</dbReference>
<keyword evidence="8" id="KW-0963">Cytoplasm</keyword>
<evidence type="ECO:0000313" key="10">
    <source>
        <dbReference type="EMBL" id="SMP69965.1"/>
    </source>
</evidence>
<evidence type="ECO:0000256" key="7">
    <source>
        <dbReference type="ARBA" id="ARBA00023211"/>
    </source>
</evidence>
<comment type="caution">
    <text evidence="10">The sequence shown here is derived from an EMBL/GenBank/DDBJ whole genome shotgun (WGS) entry which is preliminary data.</text>
</comment>
<evidence type="ECO:0000256" key="1">
    <source>
        <dbReference type="ARBA" id="ARBA00000135"/>
    </source>
</evidence>
<comment type="similarity">
    <text evidence="3 8">Belongs to the peptidase M17 family.</text>
</comment>
<proteinExistence type="inferred from homology"/>
<evidence type="ECO:0000256" key="8">
    <source>
        <dbReference type="HAMAP-Rule" id="MF_00181"/>
    </source>
</evidence>
<feature type="active site" evidence="8">
    <location>
        <position position="354"/>
    </location>
</feature>
<dbReference type="EC" id="3.4.11.10" evidence="8"/>
<evidence type="ECO:0000256" key="6">
    <source>
        <dbReference type="ARBA" id="ARBA00022801"/>
    </source>
</evidence>
<dbReference type="Pfam" id="PF00883">
    <property type="entry name" value="Peptidase_M17"/>
    <property type="match status" value="1"/>
</dbReference>
<name>A0ABY1QFR8_9BURK</name>
<evidence type="ECO:0000256" key="4">
    <source>
        <dbReference type="ARBA" id="ARBA00022438"/>
    </source>
</evidence>
<dbReference type="SUPFAM" id="SSF52949">
    <property type="entry name" value="Macro domain-like"/>
    <property type="match status" value="1"/>
</dbReference>
<comment type="function">
    <text evidence="8">Presumably involved in the processing and regular turnover of intracellular proteins. Catalyzes the removal of unsubstituted N-terminal amino acids from various peptides.</text>
</comment>
<dbReference type="InterPro" id="IPR000819">
    <property type="entry name" value="Peptidase_M17_C"/>
</dbReference>
<feature type="binding site" evidence="8">
    <location>
        <position position="273"/>
    </location>
    <ligand>
        <name>Mn(2+)</name>
        <dbReference type="ChEBI" id="CHEBI:29035"/>
        <label>2</label>
    </ligand>
</feature>
<keyword evidence="8" id="KW-0479">Metal-binding</keyword>
<feature type="binding site" evidence="8">
    <location>
        <position position="350"/>
    </location>
    <ligand>
        <name>Mn(2+)</name>
        <dbReference type="ChEBI" id="CHEBI:29035"/>
        <label>1</label>
    </ligand>
</feature>
<keyword evidence="11" id="KW-1185">Reference proteome</keyword>
<dbReference type="Proteomes" id="UP001158049">
    <property type="component" value="Unassembled WGS sequence"/>
</dbReference>